<evidence type="ECO:0000256" key="3">
    <source>
        <dbReference type="ARBA" id="ARBA00023002"/>
    </source>
</evidence>
<dbReference type="SUPFAM" id="SSF55469">
    <property type="entry name" value="FMN-dependent nitroreductase-like"/>
    <property type="match status" value="1"/>
</dbReference>
<dbReference type="EMBL" id="VTUX01000002">
    <property type="protein sequence ID" value="KAA1193201.1"/>
    <property type="molecule type" value="Genomic_DNA"/>
</dbReference>
<organism evidence="5 6">
    <name type="scientific">Pseudohalioglobus sediminis</name>
    <dbReference type="NCBI Taxonomy" id="2606449"/>
    <lineage>
        <taxon>Bacteria</taxon>
        <taxon>Pseudomonadati</taxon>
        <taxon>Pseudomonadota</taxon>
        <taxon>Gammaproteobacteria</taxon>
        <taxon>Cellvibrionales</taxon>
        <taxon>Halieaceae</taxon>
        <taxon>Pseudohalioglobus</taxon>
    </lineage>
</organism>
<dbReference type="Pfam" id="PF00881">
    <property type="entry name" value="Nitroreductase"/>
    <property type="match status" value="1"/>
</dbReference>
<keyword evidence="2" id="KW-0288">FMN</keyword>
<dbReference type="GO" id="GO:0016491">
    <property type="term" value="F:oxidoreductase activity"/>
    <property type="evidence" value="ECO:0007669"/>
    <property type="project" value="UniProtKB-KW"/>
</dbReference>
<dbReference type="PANTHER" id="PTHR23026">
    <property type="entry name" value="NADPH NITROREDUCTASE"/>
    <property type="match status" value="1"/>
</dbReference>
<dbReference type="InterPro" id="IPR029479">
    <property type="entry name" value="Nitroreductase"/>
</dbReference>
<evidence type="ECO:0000256" key="2">
    <source>
        <dbReference type="ARBA" id="ARBA00022643"/>
    </source>
</evidence>
<dbReference type="Gene3D" id="3.40.109.10">
    <property type="entry name" value="NADH Oxidase"/>
    <property type="match status" value="1"/>
</dbReference>
<sequence>MPDYQPVPLPDWQSYSDDEMRRRAKDYLEDIQRRHSVRAFSDKPVPRDIIEACIRAAGSAPSGANHQPWHFVCVSDAETRRKIRIAAEHEEAEFYSGRAGEDWLEDLDKLGTDQHKPFLETAPWLIAIFLQRSGVDADGNKQKNYYMSESVGIATGFLLNALHRAGLATLTHTPNPMKFLSEILQRPATERPYMLLVVGHPADDATVPGAALQKKSLDEIASFV</sequence>
<comment type="caution">
    <text evidence="5">The sequence shown here is derived from an EMBL/GenBank/DDBJ whole genome shotgun (WGS) entry which is preliminary data.</text>
</comment>
<gene>
    <name evidence="5" type="ORF">F0M18_04995</name>
</gene>
<dbReference type="AlphaFoldDB" id="A0A5B0X4I4"/>
<keyword evidence="6" id="KW-1185">Reference proteome</keyword>
<proteinExistence type="predicted"/>
<evidence type="ECO:0000313" key="5">
    <source>
        <dbReference type="EMBL" id="KAA1193201.1"/>
    </source>
</evidence>
<accession>A0A5B0X4I4</accession>
<dbReference type="RefSeq" id="WP_149610308.1">
    <property type="nucleotide sequence ID" value="NZ_VTUX01000002.1"/>
</dbReference>
<feature type="domain" description="Nitroreductase" evidence="4">
    <location>
        <begin position="31"/>
        <end position="200"/>
    </location>
</feature>
<dbReference type="InterPro" id="IPR000415">
    <property type="entry name" value="Nitroreductase-like"/>
</dbReference>
<dbReference type="PANTHER" id="PTHR23026:SF90">
    <property type="entry name" value="IODOTYROSINE DEIODINASE 1"/>
    <property type="match status" value="1"/>
</dbReference>
<protein>
    <submittedName>
        <fullName evidence="5">Nitroreductase family protein</fullName>
    </submittedName>
</protein>
<dbReference type="InterPro" id="IPR050627">
    <property type="entry name" value="Nitroreductase/BluB"/>
</dbReference>
<evidence type="ECO:0000256" key="1">
    <source>
        <dbReference type="ARBA" id="ARBA00022630"/>
    </source>
</evidence>
<name>A0A5B0X4I4_9GAMM</name>
<keyword evidence="3" id="KW-0560">Oxidoreductase</keyword>
<dbReference type="Proteomes" id="UP000323708">
    <property type="component" value="Unassembled WGS sequence"/>
</dbReference>
<evidence type="ECO:0000259" key="4">
    <source>
        <dbReference type="Pfam" id="PF00881"/>
    </source>
</evidence>
<evidence type="ECO:0000313" key="6">
    <source>
        <dbReference type="Proteomes" id="UP000323708"/>
    </source>
</evidence>
<reference evidence="5 6" key="1">
    <citation type="submission" date="2019-09" db="EMBL/GenBank/DDBJ databases">
        <authorList>
            <person name="Chen X.-Y."/>
        </authorList>
    </citation>
    <scope>NUCLEOTIDE SEQUENCE [LARGE SCALE GENOMIC DNA]</scope>
    <source>
        <strain evidence="5 6">NY5</strain>
    </source>
</reference>
<keyword evidence="1" id="KW-0285">Flavoprotein</keyword>
<dbReference type="CDD" id="cd02144">
    <property type="entry name" value="iodotyrosine_dehalogenase"/>
    <property type="match status" value="1"/>
</dbReference>